<protein>
    <submittedName>
        <fullName evidence="2">Uncharacterized protein</fullName>
    </submittedName>
</protein>
<dbReference type="Proteomes" id="UP000019376">
    <property type="component" value="Unassembled WGS sequence"/>
</dbReference>
<gene>
    <name evidence="2" type="ORF">PDE_05142</name>
</gene>
<dbReference type="EMBL" id="KB644412">
    <property type="protein sequence ID" value="EPS30192.1"/>
    <property type="molecule type" value="Genomic_DNA"/>
</dbReference>
<dbReference type="HOGENOM" id="CLU_2868397_0_0_1"/>
<keyword evidence="3" id="KW-1185">Reference proteome</keyword>
<sequence length="64" mass="7077">MVRRSNKPQTFILFELGPVSAVTRDKDSLIRTTSREGPASDLARTLRSRDSGVEGRIHDHGMGP</sequence>
<evidence type="ECO:0000256" key="1">
    <source>
        <dbReference type="SAM" id="MobiDB-lite"/>
    </source>
</evidence>
<accession>S8B6C1</accession>
<evidence type="ECO:0000313" key="2">
    <source>
        <dbReference type="EMBL" id="EPS30192.1"/>
    </source>
</evidence>
<dbReference type="AlphaFoldDB" id="S8B6C1"/>
<name>S8B6C1_PENO1</name>
<evidence type="ECO:0000313" key="3">
    <source>
        <dbReference type="Proteomes" id="UP000019376"/>
    </source>
</evidence>
<reference evidence="2 3" key="1">
    <citation type="journal article" date="2013" name="PLoS ONE">
        <title>Genomic and secretomic analyses reveal unique features of the lignocellulolytic enzyme system of Penicillium decumbens.</title>
        <authorList>
            <person name="Liu G."/>
            <person name="Zhang L."/>
            <person name="Wei X."/>
            <person name="Zou G."/>
            <person name="Qin Y."/>
            <person name="Ma L."/>
            <person name="Li J."/>
            <person name="Zheng H."/>
            <person name="Wang S."/>
            <person name="Wang C."/>
            <person name="Xun L."/>
            <person name="Zhao G.-P."/>
            <person name="Zhou Z."/>
            <person name="Qu Y."/>
        </authorList>
    </citation>
    <scope>NUCLEOTIDE SEQUENCE [LARGE SCALE GENOMIC DNA]</scope>
    <source>
        <strain evidence="3">114-2 / CGMCC 5302</strain>
    </source>
</reference>
<organism evidence="2 3">
    <name type="scientific">Penicillium oxalicum (strain 114-2 / CGMCC 5302)</name>
    <name type="common">Penicillium decumbens</name>
    <dbReference type="NCBI Taxonomy" id="933388"/>
    <lineage>
        <taxon>Eukaryota</taxon>
        <taxon>Fungi</taxon>
        <taxon>Dikarya</taxon>
        <taxon>Ascomycota</taxon>
        <taxon>Pezizomycotina</taxon>
        <taxon>Eurotiomycetes</taxon>
        <taxon>Eurotiomycetidae</taxon>
        <taxon>Eurotiales</taxon>
        <taxon>Aspergillaceae</taxon>
        <taxon>Penicillium</taxon>
    </lineage>
</organism>
<feature type="compositionally biased region" description="Basic and acidic residues" evidence="1">
    <location>
        <begin position="47"/>
        <end position="64"/>
    </location>
</feature>
<proteinExistence type="predicted"/>
<feature type="region of interest" description="Disordered" evidence="1">
    <location>
        <begin position="27"/>
        <end position="64"/>
    </location>
</feature>